<keyword evidence="3" id="KW-1185">Reference proteome</keyword>
<protein>
    <submittedName>
        <fullName evidence="2">Uncharacterized protein</fullName>
    </submittedName>
</protein>
<feature type="region of interest" description="Disordered" evidence="1">
    <location>
        <begin position="69"/>
        <end position="91"/>
    </location>
</feature>
<dbReference type="AlphaFoldDB" id="A0A9W4MGC3"/>
<dbReference type="Proteomes" id="UP001153328">
    <property type="component" value="Unassembled WGS sequence"/>
</dbReference>
<proteinExistence type="predicted"/>
<name>A0A9W4MGC3_9ACTN</name>
<accession>A0A9W4MGC3</accession>
<evidence type="ECO:0000256" key="1">
    <source>
        <dbReference type="SAM" id="MobiDB-lite"/>
    </source>
</evidence>
<comment type="caution">
    <text evidence="2">The sequence shown here is derived from an EMBL/GenBank/DDBJ whole genome shotgun (WGS) entry which is preliminary data.</text>
</comment>
<dbReference type="EMBL" id="CAJVAX010000017">
    <property type="protein sequence ID" value="CAG7638332.1"/>
    <property type="molecule type" value="Genomic_DNA"/>
</dbReference>
<evidence type="ECO:0000313" key="2">
    <source>
        <dbReference type="EMBL" id="CAG7638332.1"/>
    </source>
</evidence>
<organism evidence="2 3">
    <name type="scientific">Actinacidiphila bryophytorum</name>
    <dbReference type="NCBI Taxonomy" id="1436133"/>
    <lineage>
        <taxon>Bacteria</taxon>
        <taxon>Bacillati</taxon>
        <taxon>Actinomycetota</taxon>
        <taxon>Actinomycetes</taxon>
        <taxon>Kitasatosporales</taxon>
        <taxon>Streptomycetaceae</taxon>
        <taxon>Actinacidiphila</taxon>
    </lineage>
</organism>
<evidence type="ECO:0000313" key="3">
    <source>
        <dbReference type="Proteomes" id="UP001153328"/>
    </source>
</evidence>
<reference evidence="2" key="1">
    <citation type="submission" date="2021-06" db="EMBL/GenBank/DDBJ databases">
        <authorList>
            <person name="Arsene-Ploetze F."/>
        </authorList>
    </citation>
    <scope>NUCLEOTIDE SEQUENCE</scope>
    <source>
        <strain evidence="2">SBRY1</strain>
    </source>
</reference>
<gene>
    <name evidence="2" type="ORF">SBRY_30216</name>
</gene>
<sequence>MCGIWASRCSWRSRWSSSRVVACRNARQVACCSSVSHVMAFMVKPLLEPSIKAYMPPFAGASAVNPDGRMSVTQVTRSPRNIRGPGPRLVW</sequence>